<feature type="region of interest" description="Disordered" evidence="1">
    <location>
        <begin position="172"/>
        <end position="206"/>
    </location>
</feature>
<dbReference type="SMART" id="SM00228">
    <property type="entry name" value="PDZ"/>
    <property type="match status" value="1"/>
</dbReference>
<dbReference type="InterPro" id="IPR001478">
    <property type="entry name" value="PDZ"/>
</dbReference>
<sequence>MSEGGDNGPGPLSRRGSLQRAQRREAKSPYGGKPGSTGLTDSGVDGGFDEEVVAAGSVKRTMSTFRKAALSAISLSHGNKAAGPQEITLWKDKANDVLGITFDVPEDTLLKGVVVSKLHEGSLIAKSKKLKVGDVVHVINGRPVVTPPEALALLQDIKGVIQLVITSVGAKPRARDSTAETERSTSLLSSALSYRPGSSRGKAKPDAAGATAAAADEADSSNTTVVVSCSQLILESKKVVGTASGLDAQLDELYKALKAKQIESQRALRLLMELVGQTAVEQAGLVIANEQQGNLPKGWVEYYDQQSSKHYYYNVHTKTTTWTKPKKVQPPQPQPQPQPQRSSCPSSAAPAPVKVEGRGGGGDDDEWDEEEVEDEEFQSDRASGRDTSRSQIISDEVAEAIEALSTKRKMIETVQIECSLAPRHGIAGLQSVSL</sequence>
<feature type="region of interest" description="Disordered" evidence="1">
    <location>
        <begin position="1"/>
        <end position="44"/>
    </location>
</feature>
<evidence type="ECO:0000259" key="2">
    <source>
        <dbReference type="PROSITE" id="PS50020"/>
    </source>
</evidence>
<organism evidence="4 5">
    <name type="scientific">Chrysochromulina tobinii</name>
    <dbReference type="NCBI Taxonomy" id="1460289"/>
    <lineage>
        <taxon>Eukaryota</taxon>
        <taxon>Haptista</taxon>
        <taxon>Haptophyta</taxon>
        <taxon>Prymnesiophyceae</taxon>
        <taxon>Prymnesiales</taxon>
        <taxon>Chrysochromulinaceae</taxon>
        <taxon>Chrysochromulina</taxon>
    </lineage>
</organism>
<dbReference type="InterPro" id="IPR036034">
    <property type="entry name" value="PDZ_sf"/>
</dbReference>
<dbReference type="SUPFAM" id="SSF50156">
    <property type="entry name" value="PDZ domain-like"/>
    <property type="match status" value="1"/>
</dbReference>
<dbReference type="AlphaFoldDB" id="A0A0M0JCV0"/>
<feature type="compositionally biased region" description="Acidic residues" evidence="1">
    <location>
        <begin position="362"/>
        <end position="377"/>
    </location>
</feature>
<comment type="caution">
    <text evidence="4">The sequence shown here is derived from an EMBL/GenBank/DDBJ whole genome shotgun (WGS) entry which is preliminary data.</text>
</comment>
<dbReference type="EMBL" id="JWZX01003106">
    <property type="protein sequence ID" value="KOO24310.1"/>
    <property type="molecule type" value="Genomic_DNA"/>
</dbReference>
<evidence type="ECO:0000256" key="1">
    <source>
        <dbReference type="SAM" id="MobiDB-lite"/>
    </source>
</evidence>
<dbReference type="PROSITE" id="PS01159">
    <property type="entry name" value="WW_DOMAIN_1"/>
    <property type="match status" value="1"/>
</dbReference>
<feature type="domain" description="PDZ" evidence="3">
    <location>
        <begin position="86"/>
        <end position="169"/>
    </location>
</feature>
<dbReference type="Gene3D" id="2.20.70.10">
    <property type="match status" value="1"/>
</dbReference>
<dbReference type="PROSITE" id="PS50020">
    <property type="entry name" value="WW_DOMAIN_2"/>
    <property type="match status" value="1"/>
</dbReference>
<protein>
    <recommendedName>
        <fullName evidence="6">WW domain-containing protein</fullName>
    </recommendedName>
</protein>
<evidence type="ECO:0000313" key="4">
    <source>
        <dbReference type="EMBL" id="KOO24310.1"/>
    </source>
</evidence>
<proteinExistence type="predicted"/>
<dbReference type="InterPro" id="IPR001202">
    <property type="entry name" value="WW_dom"/>
</dbReference>
<feature type="compositionally biased region" description="Basic and acidic residues" evidence="1">
    <location>
        <begin position="173"/>
        <end position="183"/>
    </location>
</feature>
<dbReference type="Pfam" id="PF00397">
    <property type="entry name" value="WW"/>
    <property type="match status" value="1"/>
</dbReference>
<evidence type="ECO:0000259" key="3">
    <source>
        <dbReference type="PROSITE" id="PS50106"/>
    </source>
</evidence>
<feature type="compositionally biased region" description="Low complexity" evidence="1">
    <location>
        <begin position="339"/>
        <end position="354"/>
    </location>
</feature>
<dbReference type="InterPro" id="IPR036020">
    <property type="entry name" value="WW_dom_sf"/>
</dbReference>
<dbReference type="Gene3D" id="2.30.42.10">
    <property type="match status" value="1"/>
</dbReference>
<evidence type="ECO:0008006" key="6">
    <source>
        <dbReference type="Google" id="ProtNLM"/>
    </source>
</evidence>
<dbReference type="CDD" id="cd00136">
    <property type="entry name" value="PDZ_canonical"/>
    <property type="match status" value="1"/>
</dbReference>
<dbReference type="Pfam" id="PF00595">
    <property type="entry name" value="PDZ"/>
    <property type="match status" value="1"/>
</dbReference>
<dbReference type="PROSITE" id="PS50106">
    <property type="entry name" value="PDZ"/>
    <property type="match status" value="1"/>
</dbReference>
<dbReference type="SMART" id="SM00456">
    <property type="entry name" value="WW"/>
    <property type="match status" value="1"/>
</dbReference>
<reference evidence="5" key="1">
    <citation type="journal article" date="2015" name="PLoS Genet.">
        <title>Genome Sequence and Transcriptome Analyses of Chrysochromulina tobin: Metabolic Tools for Enhanced Algal Fitness in the Prominent Order Prymnesiales (Haptophyceae).</title>
        <authorList>
            <person name="Hovde B.T."/>
            <person name="Deodato C.R."/>
            <person name="Hunsperger H.M."/>
            <person name="Ryken S.A."/>
            <person name="Yost W."/>
            <person name="Jha R.K."/>
            <person name="Patterson J."/>
            <person name="Monnat R.J. Jr."/>
            <person name="Barlow S.B."/>
            <person name="Starkenburg S.R."/>
            <person name="Cattolico R.A."/>
        </authorList>
    </citation>
    <scope>NUCLEOTIDE SEQUENCE</scope>
    <source>
        <strain evidence="5">CCMP291</strain>
    </source>
</reference>
<keyword evidence="5" id="KW-1185">Reference proteome</keyword>
<dbReference type="SUPFAM" id="SSF51045">
    <property type="entry name" value="WW domain"/>
    <property type="match status" value="1"/>
</dbReference>
<feature type="region of interest" description="Disordered" evidence="1">
    <location>
        <begin position="322"/>
        <end position="393"/>
    </location>
</feature>
<dbReference type="Proteomes" id="UP000037460">
    <property type="component" value="Unassembled WGS sequence"/>
</dbReference>
<feature type="domain" description="WW" evidence="2">
    <location>
        <begin position="293"/>
        <end position="327"/>
    </location>
</feature>
<accession>A0A0M0JCV0</accession>
<feature type="compositionally biased region" description="Basic and acidic residues" evidence="1">
    <location>
        <begin position="378"/>
        <end position="388"/>
    </location>
</feature>
<feature type="compositionally biased region" description="Pro residues" evidence="1">
    <location>
        <begin position="328"/>
        <end position="338"/>
    </location>
</feature>
<evidence type="ECO:0000313" key="5">
    <source>
        <dbReference type="Proteomes" id="UP000037460"/>
    </source>
</evidence>
<gene>
    <name evidence="4" type="ORF">Ctob_001520</name>
</gene>
<name>A0A0M0JCV0_9EUKA</name>